<evidence type="ECO:0000313" key="2">
    <source>
        <dbReference type="Proteomes" id="UP000490060"/>
    </source>
</evidence>
<sequence length="116" mass="13830">MKVAELKNKKAQEYNFLKEMYSDNYFPDFLVDKCKDILLNFCKEIELQSVVNLEDLYKLGEKYTEEFNEIQDEFYKNESEIETVARESIMSDFENISKIYGYKNADIETLAGSRDW</sequence>
<organism evidence="1 2">
    <name type="scientific">Tenacibaculum finnmarkense genomovar ulcerans</name>
    <dbReference type="NCBI Taxonomy" id="2781388"/>
    <lineage>
        <taxon>Bacteria</taxon>
        <taxon>Pseudomonadati</taxon>
        <taxon>Bacteroidota</taxon>
        <taxon>Flavobacteriia</taxon>
        <taxon>Flavobacteriales</taxon>
        <taxon>Flavobacteriaceae</taxon>
        <taxon>Tenacibaculum</taxon>
        <taxon>Tenacibaculum finnmarkense</taxon>
    </lineage>
</organism>
<dbReference type="InterPro" id="IPR043767">
    <property type="entry name" value="DUF5713"/>
</dbReference>
<name>A0A2I2M7S2_9FLAO</name>
<dbReference type="Proteomes" id="UP000490060">
    <property type="component" value="Unassembled WGS sequence"/>
</dbReference>
<dbReference type="RefSeq" id="WP_172505231.1">
    <property type="nucleotide sequence ID" value="NZ_JAFMUG010000001.1"/>
</dbReference>
<dbReference type="Pfam" id="PF18977">
    <property type="entry name" value="DUF5713"/>
    <property type="match status" value="1"/>
</dbReference>
<protein>
    <submittedName>
        <fullName evidence="1">Uncharacterized protein</fullName>
    </submittedName>
</protein>
<reference evidence="1 2" key="1">
    <citation type="submission" date="2017-11" db="EMBL/GenBank/DDBJ databases">
        <authorList>
            <person name="Duchaud E."/>
        </authorList>
    </citation>
    <scope>NUCLEOTIDE SEQUENCE [LARGE SCALE GENOMIC DNA]</scope>
    <source>
        <strain evidence="1 2">TNO010</strain>
    </source>
</reference>
<evidence type="ECO:0000313" key="1">
    <source>
        <dbReference type="EMBL" id="SOU88596.1"/>
    </source>
</evidence>
<accession>A0A2I2M7S2</accession>
<dbReference type="AlphaFoldDB" id="A0A2I2M7S2"/>
<proteinExistence type="predicted"/>
<dbReference type="EMBL" id="OENE01000015">
    <property type="protein sequence ID" value="SOU88596.1"/>
    <property type="molecule type" value="Genomic_DNA"/>
</dbReference>
<gene>
    <name evidence="1" type="ORF">TNO010_220033</name>
</gene>